<dbReference type="EC" id="5.4.99.-" evidence="4"/>
<dbReference type="Proteomes" id="UP000001822">
    <property type="component" value="Chromosome"/>
</dbReference>
<dbReference type="PROSITE" id="PS50889">
    <property type="entry name" value="S4"/>
    <property type="match status" value="1"/>
</dbReference>
<dbReference type="GO" id="GO:0009982">
    <property type="term" value="F:pseudouridine synthase activity"/>
    <property type="evidence" value="ECO:0007669"/>
    <property type="project" value="InterPro"/>
</dbReference>
<dbReference type="PANTHER" id="PTHR47683:SF2">
    <property type="entry name" value="RNA-BINDING S4 DOMAIN-CONTAINING PROTEIN"/>
    <property type="match status" value="1"/>
</dbReference>
<dbReference type="InterPro" id="IPR000748">
    <property type="entry name" value="PsdUridine_synth_RsuA/RluB/E/F"/>
</dbReference>
<dbReference type="InterPro" id="IPR020103">
    <property type="entry name" value="PsdUridine_synth_cat_dom_sf"/>
</dbReference>
<dbReference type="SUPFAM" id="SSF55174">
    <property type="entry name" value="Alpha-L RNA-binding motif"/>
    <property type="match status" value="1"/>
</dbReference>
<dbReference type="GO" id="GO:0001522">
    <property type="term" value="P:pseudouridine synthesis"/>
    <property type="evidence" value="ECO:0007669"/>
    <property type="project" value="InterPro"/>
</dbReference>
<dbReference type="Gene3D" id="3.30.70.1560">
    <property type="entry name" value="Alpha-L RNA-binding motif"/>
    <property type="match status" value="1"/>
</dbReference>
<comment type="similarity">
    <text evidence="1 4">Belongs to the pseudouridine synthase RsuA family.</text>
</comment>
<dbReference type="PANTHER" id="PTHR47683">
    <property type="entry name" value="PSEUDOURIDINE SYNTHASE FAMILY PROTEIN-RELATED"/>
    <property type="match status" value="1"/>
</dbReference>
<protein>
    <recommendedName>
        <fullName evidence="4">Pseudouridine synthase</fullName>
        <ecNumber evidence="4">5.4.99.-</ecNumber>
    </recommendedName>
</protein>
<dbReference type="SUPFAM" id="SSF55120">
    <property type="entry name" value="Pseudouridine synthase"/>
    <property type="match status" value="1"/>
</dbReference>
<dbReference type="FunFam" id="3.30.70.1560:FF:000002">
    <property type="entry name" value="Pseudouridine synthase"/>
    <property type="match status" value="1"/>
</dbReference>
<dbReference type="Pfam" id="PF00849">
    <property type="entry name" value="PseudoU_synth_2"/>
    <property type="match status" value="1"/>
</dbReference>
<sequence>MISVVNVCLKGTKKTSNAKCLYTLNVLKATDFHTLSACYCKYLTGTLTAESPTLPYTFMNINEFLIKRFHISKDKASNMVLENQVFINGVKALQRNDVLKSDHIVVNGEVLQEGRNFTYYAYYKPRGIECTLNAAIENNLLHTLPFGEHVYPVGRLDKESEGLLLLTNDGKLYKDIAFSDNFKEKEYLVEVDKPLTDEAVEQLSSGIVIMGQKTRPARVSMVTEHSFRIILTQGLNRQIRRMCYKLRYEVTMLKRIRITSIELGDLKPGAYRVLTRAEIFD</sequence>
<dbReference type="InterPro" id="IPR020094">
    <property type="entry name" value="TruA/RsuA/RluB/E/F_N"/>
</dbReference>
<organism evidence="6 7">
    <name type="scientific">Cytophaga hutchinsonii (strain ATCC 33406 / DSM 1761 / CIP 103989 / NBRC 15051 / NCIMB 9469 / D465)</name>
    <dbReference type="NCBI Taxonomy" id="269798"/>
    <lineage>
        <taxon>Bacteria</taxon>
        <taxon>Pseudomonadati</taxon>
        <taxon>Bacteroidota</taxon>
        <taxon>Cytophagia</taxon>
        <taxon>Cytophagales</taxon>
        <taxon>Cytophagaceae</taxon>
        <taxon>Cytophaga</taxon>
    </lineage>
</organism>
<dbReference type="AlphaFoldDB" id="A0A6N4SS42"/>
<feature type="domain" description="Pseudouridine synthase RsuA/RluA-like" evidence="5">
    <location>
        <begin position="119"/>
        <end position="243"/>
    </location>
</feature>
<keyword evidence="7" id="KW-1185">Reference proteome</keyword>
<evidence type="ECO:0000256" key="2">
    <source>
        <dbReference type="ARBA" id="ARBA00023235"/>
    </source>
</evidence>
<gene>
    <name evidence="6" type="ordered locus">CHU_1834</name>
</gene>
<dbReference type="InterPro" id="IPR042092">
    <property type="entry name" value="PsdUridine_s_RsuA/RluB/E/F_cat"/>
</dbReference>
<evidence type="ECO:0000256" key="3">
    <source>
        <dbReference type="PROSITE-ProRule" id="PRU00182"/>
    </source>
</evidence>
<dbReference type="KEGG" id="chu:CHU_1834"/>
<name>A0A6N4SS42_CYTH3</name>
<dbReference type="GO" id="GO:0140098">
    <property type="term" value="F:catalytic activity, acting on RNA"/>
    <property type="evidence" value="ECO:0007669"/>
    <property type="project" value="UniProtKB-ARBA"/>
</dbReference>
<reference evidence="6 7" key="1">
    <citation type="journal article" date="2007" name="Appl. Environ. Microbiol.">
        <title>Genome sequence of the cellulolytic gliding bacterium Cytophaga hutchinsonii.</title>
        <authorList>
            <person name="Xie G."/>
            <person name="Bruce D.C."/>
            <person name="Challacombe J.F."/>
            <person name="Chertkov O."/>
            <person name="Detter J.C."/>
            <person name="Gilna P."/>
            <person name="Han C.S."/>
            <person name="Lucas S."/>
            <person name="Misra M."/>
            <person name="Myers G.L."/>
            <person name="Richardson P."/>
            <person name="Tapia R."/>
            <person name="Thayer N."/>
            <person name="Thompson L.S."/>
            <person name="Brettin T.S."/>
            <person name="Henrissat B."/>
            <person name="Wilson D.B."/>
            <person name="McBride M.J."/>
        </authorList>
    </citation>
    <scope>NUCLEOTIDE SEQUENCE [LARGE SCALE GENOMIC DNA]</scope>
    <source>
        <strain evidence="7">ATCC 33406 / DSM 1761 / CIP 103989 / NBRC 15051 / NCIMB 9469 / D465</strain>
    </source>
</reference>
<dbReference type="InterPro" id="IPR006145">
    <property type="entry name" value="PsdUridine_synth_RsuA/RluA"/>
</dbReference>
<accession>A0A6N4SS42</accession>
<evidence type="ECO:0000313" key="7">
    <source>
        <dbReference type="Proteomes" id="UP000001822"/>
    </source>
</evidence>
<dbReference type="NCBIfam" id="TIGR00093">
    <property type="entry name" value="pseudouridine synthase"/>
    <property type="match status" value="1"/>
</dbReference>
<dbReference type="PROSITE" id="PS01149">
    <property type="entry name" value="PSI_RSU"/>
    <property type="match status" value="1"/>
</dbReference>
<evidence type="ECO:0000259" key="5">
    <source>
        <dbReference type="Pfam" id="PF00849"/>
    </source>
</evidence>
<keyword evidence="2 4" id="KW-0413">Isomerase</keyword>
<dbReference type="Gene3D" id="3.30.70.580">
    <property type="entry name" value="Pseudouridine synthase I, catalytic domain, N-terminal subdomain"/>
    <property type="match status" value="1"/>
</dbReference>
<keyword evidence="3" id="KW-0694">RNA-binding</keyword>
<dbReference type="InterPro" id="IPR050343">
    <property type="entry name" value="RsuA_PseudoU_synthase"/>
</dbReference>
<proteinExistence type="inferred from homology"/>
<evidence type="ECO:0000256" key="4">
    <source>
        <dbReference type="RuleBase" id="RU003887"/>
    </source>
</evidence>
<evidence type="ECO:0000256" key="1">
    <source>
        <dbReference type="ARBA" id="ARBA00008348"/>
    </source>
</evidence>
<dbReference type="CDD" id="cd02554">
    <property type="entry name" value="PseudoU_synth_RluF"/>
    <property type="match status" value="1"/>
</dbReference>
<dbReference type="GO" id="GO:0003723">
    <property type="term" value="F:RNA binding"/>
    <property type="evidence" value="ECO:0007669"/>
    <property type="project" value="UniProtKB-KW"/>
</dbReference>
<dbReference type="GO" id="GO:0006364">
    <property type="term" value="P:rRNA processing"/>
    <property type="evidence" value="ECO:0007669"/>
    <property type="project" value="UniProtKB-ARBA"/>
</dbReference>
<dbReference type="InterPro" id="IPR018496">
    <property type="entry name" value="PsdUridine_synth_RsuA/RluB_CS"/>
</dbReference>
<dbReference type="EMBL" id="CP000383">
    <property type="protein sequence ID" value="ABG59101.1"/>
    <property type="molecule type" value="Genomic_DNA"/>
</dbReference>
<evidence type="ECO:0000313" key="6">
    <source>
        <dbReference type="EMBL" id="ABG59101.1"/>
    </source>
</evidence>